<keyword evidence="4" id="KW-1185">Reference proteome</keyword>
<name>A0A9W8HYS8_9FUNG</name>
<feature type="non-terminal residue" evidence="3">
    <location>
        <position position="404"/>
    </location>
</feature>
<keyword evidence="2" id="KW-0732">Signal</keyword>
<feature type="chain" id="PRO_5040806358" description="Chitin-binding type-4 domain-containing protein" evidence="2">
    <location>
        <begin position="20"/>
        <end position="404"/>
    </location>
</feature>
<dbReference type="AlphaFoldDB" id="A0A9W8HYS8"/>
<evidence type="ECO:0000256" key="1">
    <source>
        <dbReference type="SAM" id="MobiDB-lite"/>
    </source>
</evidence>
<sequence length="404" mass="42927">MNLSKLFYASVSLFALAQGHISLISPCPRFITTGKDCPALPAGQEAAQEINKPISSRQQDFNDPLCKFEKAWPTPVAKWTAGQSITVEFGQHAVSHSGGHCEFSVSYDGGKTFVVIHQELRYCFVGKKPASITNEVSVFSYTFDLPKDLPSSDKAVFAWTWVNASGNREFYMNCADVSIAGSSKSFTGKEMTIVNYKDYPTLPEFNMDYETGIKLYTSDAKNITVTSDGSGGEGSAVDDSDSEGSSDMDSVDQSADDTAINTDSVSNDNSAINTDSASLDSSASDTLATETPTIMPTTTDIPTATATATASVPGGDNNKGTHHHGGMCCQNCCGCNGGYNGGWFGGMQNMGGYQQYGYYGPGYMVPNPGMDTVNNYFYAYDNGGSQGQYQGGGQTGYQGGYPGG</sequence>
<feature type="signal peptide" evidence="2">
    <location>
        <begin position="1"/>
        <end position="19"/>
    </location>
</feature>
<accession>A0A9W8HYS8</accession>
<dbReference type="Gene3D" id="2.70.50.70">
    <property type="match status" value="1"/>
</dbReference>
<comment type="caution">
    <text evidence="3">The sequence shown here is derived from an EMBL/GenBank/DDBJ whole genome shotgun (WGS) entry which is preliminary data.</text>
</comment>
<feature type="compositionally biased region" description="Polar residues" evidence="1">
    <location>
        <begin position="259"/>
        <end position="273"/>
    </location>
</feature>
<feature type="compositionally biased region" description="Acidic residues" evidence="1">
    <location>
        <begin position="236"/>
        <end position="250"/>
    </location>
</feature>
<evidence type="ECO:0000256" key="2">
    <source>
        <dbReference type="SAM" id="SignalP"/>
    </source>
</evidence>
<protein>
    <recommendedName>
        <fullName evidence="5">Chitin-binding type-4 domain-containing protein</fullName>
    </recommendedName>
</protein>
<feature type="compositionally biased region" description="Low complexity" evidence="1">
    <location>
        <begin position="274"/>
        <end position="310"/>
    </location>
</feature>
<feature type="region of interest" description="Disordered" evidence="1">
    <location>
        <begin position="224"/>
        <end position="312"/>
    </location>
</feature>
<dbReference type="PANTHER" id="PTHR36182">
    <property type="entry name" value="PROTEIN, PUTATIVE (AFU_ORTHOLOGUE AFUA_6G10930)-RELATED"/>
    <property type="match status" value="1"/>
</dbReference>
<dbReference type="Proteomes" id="UP001140094">
    <property type="component" value="Unassembled WGS sequence"/>
</dbReference>
<evidence type="ECO:0000313" key="4">
    <source>
        <dbReference type="Proteomes" id="UP001140094"/>
    </source>
</evidence>
<dbReference type="OrthoDB" id="2342176at2759"/>
<evidence type="ECO:0008006" key="5">
    <source>
        <dbReference type="Google" id="ProtNLM"/>
    </source>
</evidence>
<dbReference type="PANTHER" id="PTHR36182:SF1">
    <property type="entry name" value="PROTEIN, PUTATIVE (AFU_ORTHOLOGUE AFUA_6G10930)-RELATED"/>
    <property type="match status" value="1"/>
</dbReference>
<gene>
    <name evidence="3" type="ORF">H4R20_003837</name>
</gene>
<dbReference type="EMBL" id="JANBUO010000884">
    <property type="protein sequence ID" value="KAJ2801029.1"/>
    <property type="molecule type" value="Genomic_DNA"/>
</dbReference>
<organism evidence="3 4">
    <name type="scientific">Coemansia guatemalensis</name>
    <dbReference type="NCBI Taxonomy" id="2761395"/>
    <lineage>
        <taxon>Eukaryota</taxon>
        <taxon>Fungi</taxon>
        <taxon>Fungi incertae sedis</taxon>
        <taxon>Zoopagomycota</taxon>
        <taxon>Kickxellomycotina</taxon>
        <taxon>Kickxellomycetes</taxon>
        <taxon>Kickxellales</taxon>
        <taxon>Kickxellaceae</taxon>
        <taxon>Coemansia</taxon>
    </lineage>
</organism>
<reference evidence="3" key="1">
    <citation type="submission" date="2022-07" db="EMBL/GenBank/DDBJ databases">
        <title>Phylogenomic reconstructions and comparative analyses of Kickxellomycotina fungi.</title>
        <authorList>
            <person name="Reynolds N.K."/>
            <person name="Stajich J.E."/>
            <person name="Barry K."/>
            <person name="Grigoriev I.V."/>
            <person name="Crous P."/>
            <person name="Smith M.E."/>
        </authorList>
    </citation>
    <scope>NUCLEOTIDE SEQUENCE</scope>
    <source>
        <strain evidence="3">NRRL 1565</strain>
    </source>
</reference>
<evidence type="ECO:0000313" key="3">
    <source>
        <dbReference type="EMBL" id="KAJ2801029.1"/>
    </source>
</evidence>
<proteinExistence type="predicted"/>